<accession>A0A0X3NKY6</accession>
<dbReference type="GO" id="GO:0003964">
    <property type="term" value="F:RNA-directed DNA polymerase activity"/>
    <property type="evidence" value="ECO:0007669"/>
    <property type="project" value="UniProtKB-KW"/>
</dbReference>
<reference evidence="2" key="1">
    <citation type="submission" date="2016-01" db="EMBL/GenBank/DDBJ databases">
        <title>Reference transcriptome for the parasite Schistocephalus solidus: insights into the molecular evolution of parasitism.</title>
        <authorList>
            <person name="Hebert F.O."/>
            <person name="Grambauer S."/>
            <person name="Barber I."/>
            <person name="Landry C.R."/>
            <person name="Aubin-Horth N."/>
        </authorList>
    </citation>
    <scope>NUCLEOTIDE SEQUENCE</scope>
</reference>
<proteinExistence type="predicted"/>
<protein>
    <submittedName>
        <fullName evidence="2">Putative RNA-directed DNA polymerase from transposon X-element</fullName>
    </submittedName>
</protein>
<feature type="domain" description="Reverse transcriptase" evidence="1">
    <location>
        <begin position="1"/>
        <end position="181"/>
    </location>
</feature>
<dbReference type="InterPro" id="IPR000477">
    <property type="entry name" value="RT_dom"/>
</dbReference>
<evidence type="ECO:0000313" key="2">
    <source>
        <dbReference type="EMBL" id="JAP40604.1"/>
    </source>
</evidence>
<dbReference type="AlphaFoldDB" id="A0A0X3NKY6"/>
<evidence type="ECO:0000259" key="1">
    <source>
        <dbReference type="PROSITE" id="PS50878"/>
    </source>
</evidence>
<name>A0A0X3NKY6_SCHSO</name>
<dbReference type="SUPFAM" id="SSF56672">
    <property type="entry name" value="DNA/RNA polymerases"/>
    <property type="match status" value="1"/>
</dbReference>
<keyword evidence="2" id="KW-0695">RNA-directed DNA polymerase</keyword>
<keyword evidence="2" id="KW-0808">Transferase</keyword>
<dbReference type="PANTHER" id="PTHR33332">
    <property type="entry name" value="REVERSE TRANSCRIPTASE DOMAIN-CONTAINING PROTEIN"/>
    <property type="match status" value="1"/>
</dbReference>
<dbReference type="PROSITE" id="PS50878">
    <property type="entry name" value="RT_POL"/>
    <property type="match status" value="1"/>
</dbReference>
<dbReference type="EMBL" id="GEEE01022621">
    <property type="protein sequence ID" value="JAP40604.1"/>
    <property type="molecule type" value="Transcribed_RNA"/>
</dbReference>
<organism evidence="2">
    <name type="scientific">Schistocephalus solidus</name>
    <name type="common">Tapeworm</name>
    <dbReference type="NCBI Taxonomy" id="70667"/>
    <lineage>
        <taxon>Eukaryota</taxon>
        <taxon>Metazoa</taxon>
        <taxon>Spiralia</taxon>
        <taxon>Lophotrochozoa</taxon>
        <taxon>Platyhelminthes</taxon>
        <taxon>Cestoda</taxon>
        <taxon>Eucestoda</taxon>
        <taxon>Diphyllobothriidea</taxon>
        <taxon>Diphyllobothriidae</taxon>
        <taxon>Schistocephalus</taxon>
    </lineage>
</organism>
<dbReference type="Pfam" id="PF00078">
    <property type="entry name" value="RVT_1"/>
    <property type="match status" value="1"/>
</dbReference>
<keyword evidence="2" id="KW-0548">Nucleotidyltransferase</keyword>
<sequence length="406" mass="47043">SCDTCQLSYFDHVLQSRDSGFAIYTVYFDFTKAFDRVDHDLLLLKLTSFGIGNKLLNLISSYLNDRAQRVKISDVISNPTHVRSGVIQGSVLGPLLFCLFVNDVPDCFQYGRPFMYADDLKVAYRYKPVDRHIVLELLKKDLQAFAQWCRTWRLSLSWHKCSVMVSCDNHQPHLSIDGHDLNVPGFITDLGISYSSSLNLSEHCALIVSKARQTTGFILRNFKTLNIRTSLYKMYVRPSLEYCSFLFSLLHASERRKIESVQHFFTKRVITSEHRNLSYQQRCELTSLDPLWLRRLQKGLFLLFKLLNGFTFNPLTSLRQLDHCRRTNHRDVFLFLPLARTVKYRQFFSVNAIAIWNKLPRSIKIQQNYPLFTRAVTSFLHSGHLPRILGADSLEALFRSDGVHGL</sequence>
<gene>
    <name evidence="2" type="primary">RTXE</name>
    <name evidence="2" type="ORF">TR160365</name>
</gene>
<feature type="non-terminal residue" evidence="2">
    <location>
        <position position="1"/>
    </location>
</feature>
<dbReference type="InterPro" id="IPR043502">
    <property type="entry name" value="DNA/RNA_pol_sf"/>
</dbReference>